<comment type="caution">
    <text evidence="2">The sequence shown here is derived from an EMBL/GenBank/DDBJ whole genome shotgun (WGS) entry which is preliminary data.</text>
</comment>
<feature type="region of interest" description="Disordered" evidence="1">
    <location>
        <begin position="60"/>
        <end position="90"/>
    </location>
</feature>
<dbReference type="Proteomes" id="UP000828390">
    <property type="component" value="Unassembled WGS sequence"/>
</dbReference>
<feature type="compositionally biased region" description="Polar residues" evidence="1">
    <location>
        <begin position="68"/>
        <end position="78"/>
    </location>
</feature>
<keyword evidence="3" id="KW-1185">Reference proteome</keyword>
<dbReference type="EMBL" id="JAIWYP010000005">
    <property type="protein sequence ID" value="KAH3824786.1"/>
    <property type="molecule type" value="Genomic_DNA"/>
</dbReference>
<protein>
    <submittedName>
        <fullName evidence="2">Uncharacterized protein</fullName>
    </submittedName>
</protein>
<name>A0A9D4H0F4_DREPO</name>
<evidence type="ECO:0000256" key="1">
    <source>
        <dbReference type="SAM" id="MobiDB-lite"/>
    </source>
</evidence>
<reference evidence="2" key="1">
    <citation type="journal article" date="2019" name="bioRxiv">
        <title>The Genome of the Zebra Mussel, Dreissena polymorpha: A Resource for Invasive Species Research.</title>
        <authorList>
            <person name="McCartney M.A."/>
            <person name="Auch B."/>
            <person name="Kono T."/>
            <person name="Mallez S."/>
            <person name="Zhang Y."/>
            <person name="Obille A."/>
            <person name="Becker A."/>
            <person name="Abrahante J.E."/>
            <person name="Garbe J."/>
            <person name="Badalamenti J.P."/>
            <person name="Herman A."/>
            <person name="Mangelson H."/>
            <person name="Liachko I."/>
            <person name="Sullivan S."/>
            <person name="Sone E.D."/>
            <person name="Koren S."/>
            <person name="Silverstein K.A.T."/>
            <person name="Beckman K.B."/>
            <person name="Gohl D.M."/>
        </authorList>
    </citation>
    <scope>NUCLEOTIDE SEQUENCE</scope>
    <source>
        <strain evidence="2">Duluth1</strain>
        <tissue evidence="2">Whole animal</tissue>
    </source>
</reference>
<evidence type="ECO:0000313" key="3">
    <source>
        <dbReference type="Proteomes" id="UP000828390"/>
    </source>
</evidence>
<accession>A0A9D4H0F4</accession>
<reference evidence="2" key="2">
    <citation type="submission" date="2020-11" db="EMBL/GenBank/DDBJ databases">
        <authorList>
            <person name="McCartney M.A."/>
            <person name="Auch B."/>
            <person name="Kono T."/>
            <person name="Mallez S."/>
            <person name="Becker A."/>
            <person name="Gohl D.M."/>
            <person name="Silverstein K.A.T."/>
            <person name="Koren S."/>
            <person name="Bechman K.B."/>
            <person name="Herman A."/>
            <person name="Abrahante J.E."/>
            <person name="Garbe J."/>
        </authorList>
    </citation>
    <scope>NUCLEOTIDE SEQUENCE</scope>
    <source>
        <strain evidence="2">Duluth1</strain>
        <tissue evidence="2">Whole animal</tissue>
    </source>
</reference>
<evidence type="ECO:0000313" key="2">
    <source>
        <dbReference type="EMBL" id="KAH3824786.1"/>
    </source>
</evidence>
<proteinExistence type="predicted"/>
<gene>
    <name evidence="2" type="ORF">DPMN_126639</name>
</gene>
<dbReference type="AlphaFoldDB" id="A0A9D4H0F4"/>
<sequence length="90" mass="9944">MADNISSAQTTSHNILFKGVTALQRSSSDHHEQISMMEISSLADRIPLSNEEIIVEHSMEADAEPEQGTVNHYYTISDSPDGDVPVYHSE</sequence>
<organism evidence="2 3">
    <name type="scientific">Dreissena polymorpha</name>
    <name type="common">Zebra mussel</name>
    <name type="synonym">Mytilus polymorpha</name>
    <dbReference type="NCBI Taxonomy" id="45954"/>
    <lineage>
        <taxon>Eukaryota</taxon>
        <taxon>Metazoa</taxon>
        <taxon>Spiralia</taxon>
        <taxon>Lophotrochozoa</taxon>
        <taxon>Mollusca</taxon>
        <taxon>Bivalvia</taxon>
        <taxon>Autobranchia</taxon>
        <taxon>Heteroconchia</taxon>
        <taxon>Euheterodonta</taxon>
        <taxon>Imparidentia</taxon>
        <taxon>Neoheterodontei</taxon>
        <taxon>Myida</taxon>
        <taxon>Dreissenoidea</taxon>
        <taxon>Dreissenidae</taxon>
        <taxon>Dreissena</taxon>
    </lineage>
</organism>